<sequence>MEKYTAIARSKEFKKLKRAKLVFIWPIVILFLLYYLTLPLMAGYARPLMSSFVTGHITFGYLYGVFFYLVAWALAYLYVRKARKFDERARAIIDPYTRKKGA</sequence>
<protein>
    <recommendedName>
        <fullName evidence="4">Solute:sodium symporter small subunit</fullName>
    </recommendedName>
</protein>
<dbReference type="PANTHER" id="PTHR38441:SF1">
    <property type="entry name" value="MEMBRANE PROTEIN"/>
    <property type="match status" value="1"/>
</dbReference>
<proteinExistence type="predicted"/>
<evidence type="ECO:0000313" key="3">
    <source>
        <dbReference type="Proteomes" id="UP000617979"/>
    </source>
</evidence>
<evidence type="ECO:0000256" key="1">
    <source>
        <dbReference type="SAM" id="Phobius"/>
    </source>
</evidence>
<keyword evidence="1" id="KW-0812">Transmembrane</keyword>
<evidence type="ECO:0008006" key="4">
    <source>
        <dbReference type="Google" id="ProtNLM"/>
    </source>
</evidence>
<keyword evidence="1" id="KW-0472">Membrane</keyword>
<dbReference type="PANTHER" id="PTHR38441">
    <property type="entry name" value="INTEGRAL MEMBRANE PROTEIN-RELATED"/>
    <property type="match status" value="1"/>
</dbReference>
<name>A0ABQ1G733_9BACL</name>
<comment type="caution">
    <text evidence="2">The sequence shown here is derived from an EMBL/GenBank/DDBJ whole genome shotgun (WGS) entry which is preliminary data.</text>
</comment>
<dbReference type="Proteomes" id="UP000617979">
    <property type="component" value="Unassembled WGS sequence"/>
</dbReference>
<organism evidence="2 3">
    <name type="scientific">Kroppenstedtia guangzhouensis</name>
    <dbReference type="NCBI Taxonomy" id="1274356"/>
    <lineage>
        <taxon>Bacteria</taxon>
        <taxon>Bacillati</taxon>
        <taxon>Bacillota</taxon>
        <taxon>Bacilli</taxon>
        <taxon>Bacillales</taxon>
        <taxon>Thermoactinomycetaceae</taxon>
        <taxon>Kroppenstedtia</taxon>
    </lineage>
</organism>
<feature type="transmembrane region" description="Helical" evidence="1">
    <location>
        <begin position="21"/>
        <end position="41"/>
    </location>
</feature>
<keyword evidence="3" id="KW-1185">Reference proteome</keyword>
<dbReference type="RefSeq" id="WP_188430232.1">
    <property type="nucleotide sequence ID" value="NZ_BMEX01000002.1"/>
</dbReference>
<keyword evidence="1" id="KW-1133">Transmembrane helix</keyword>
<reference evidence="3" key="1">
    <citation type="journal article" date="2019" name="Int. J. Syst. Evol. Microbiol.">
        <title>The Global Catalogue of Microorganisms (GCM) 10K type strain sequencing project: providing services to taxonomists for standard genome sequencing and annotation.</title>
        <authorList>
            <consortium name="The Broad Institute Genomics Platform"/>
            <consortium name="The Broad Institute Genome Sequencing Center for Infectious Disease"/>
            <person name="Wu L."/>
            <person name="Ma J."/>
        </authorList>
    </citation>
    <scope>NUCLEOTIDE SEQUENCE [LARGE SCALE GENOMIC DNA]</scope>
    <source>
        <strain evidence="3">CGMCC 1.12404</strain>
    </source>
</reference>
<accession>A0ABQ1G733</accession>
<dbReference type="InterPro" id="IPR007436">
    <property type="entry name" value="DUF485"/>
</dbReference>
<dbReference type="Pfam" id="PF04341">
    <property type="entry name" value="DUF485"/>
    <property type="match status" value="1"/>
</dbReference>
<evidence type="ECO:0000313" key="2">
    <source>
        <dbReference type="EMBL" id="GGA38025.1"/>
    </source>
</evidence>
<gene>
    <name evidence="2" type="ORF">GCM10007416_08710</name>
</gene>
<dbReference type="EMBL" id="BMEX01000002">
    <property type="protein sequence ID" value="GGA38025.1"/>
    <property type="molecule type" value="Genomic_DNA"/>
</dbReference>
<feature type="transmembrane region" description="Helical" evidence="1">
    <location>
        <begin position="61"/>
        <end position="79"/>
    </location>
</feature>